<evidence type="ECO:0000256" key="6">
    <source>
        <dbReference type="ARBA" id="ARBA00022840"/>
    </source>
</evidence>
<dbReference type="Pfam" id="PF02463">
    <property type="entry name" value="SMC_N"/>
    <property type="match status" value="1"/>
</dbReference>
<gene>
    <name evidence="11" type="primary">recN</name>
    <name evidence="11" type="ORF">V5E97_01705</name>
</gene>
<evidence type="ECO:0000256" key="3">
    <source>
        <dbReference type="ARBA" id="ARBA00021315"/>
    </source>
</evidence>
<keyword evidence="4" id="KW-0547">Nucleotide-binding</keyword>
<evidence type="ECO:0000256" key="7">
    <source>
        <dbReference type="ARBA" id="ARBA00023204"/>
    </source>
</evidence>
<dbReference type="InterPro" id="IPR027417">
    <property type="entry name" value="P-loop_NTPase"/>
</dbReference>
<proteinExistence type="inferred from homology"/>
<dbReference type="PANTHER" id="PTHR11059:SF0">
    <property type="entry name" value="DNA REPAIR PROTEIN RECN"/>
    <property type="match status" value="1"/>
</dbReference>
<feature type="domain" description="RecF/RecN/SMC N-terminal" evidence="10">
    <location>
        <begin position="14"/>
        <end position="521"/>
    </location>
</feature>
<evidence type="ECO:0000259" key="10">
    <source>
        <dbReference type="Pfam" id="PF02463"/>
    </source>
</evidence>
<reference evidence="11" key="1">
    <citation type="submission" date="2024-05" db="EMBL/GenBank/DDBJ databases">
        <title>Planctomycetes of the genus Singulisphaera possess chitinolytic capabilities.</title>
        <authorList>
            <person name="Ivanova A."/>
        </authorList>
    </citation>
    <scope>NUCLEOTIDE SEQUENCE</scope>
    <source>
        <strain evidence="11">Ch08T</strain>
    </source>
</reference>
<keyword evidence="5 9" id="KW-0227">DNA damage</keyword>
<dbReference type="CDD" id="cd03241">
    <property type="entry name" value="ABC_RecN"/>
    <property type="match status" value="1"/>
</dbReference>
<comment type="function">
    <text evidence="1 9">May be involved in recombinational repair of damaged DNA.</text>
</comment>
<dbReference type="AlphaFoldDB" id="A0AAU7CIM2"/>
<dbReference type="GO" id="GO:0006281">
    <property type="term" value="P:DNA repair"/>
    <property type="evidence" value="ECO:0007669"/>
    <property type="project" value="UniProtKB-KW"/>
</dbReference>
<evidence type="ECO:0000256" key="2">
    <source>
        <dbReference type="ARBA" id="ARBA00009441"/>
    </source>
</evidence>
<dbReference type="Gene3D" id="3.40.50.300">
    <property type="entry name" value="P-loop containing nucleotide triphosphate hydrolases"/>
    <property type="match status" value="2"/>
</dbReference>
<dbReference type="InterPro" id="IPR004604">
    <property type="entry name" value="DNA_recomb/repair_RecN"/>
</dbReference>
<dbReference type="PIRSF" id="PIRSF003128">
    <property type="entry name" value="RecN"/>
    <property type="match status" value="1"/>
</dbReference>
<dbReference type="GO" id="GO:0009432">
    <property type="term" value="P:SOS response"/>
    <property type="evidence" value="ECO:0007669"/>
    <property type="project" value="TreeGrafter"/>
</dbReference>
<dbReference type="NCBIfam" id="TIGR00634">
    <property type="entry name" value="recN"/>
    <property type="match status" value="1"/>
</dbReference>
<keyword evidence="6" id="KW-0067">ATP-binding</keyword>
<name>A0AAU7CIM2_9BACT</name>
<organism evidence="11">
    <name type="scientific">Singulisphaera sp. Ch08</name>
    <dbReference type="NCBI Taxonomy" id="3120278"/>
    <lineage>
        <taxon>Bacteria</taxon>
        <taxon>Pseudomonadati</taxon>
        <taxon>Planctomycetota</taxon>
        <taxon>Planctomycetia</taxon>
        <taxon>Isosphaerales</taxon>
        <taxon>Isosphaeraceae</taxon>
        <taxon>Singulisphaera</taxon>
    </lineage>
</organism>
<keyword evidence="7 9" id="KW-0234">DNA repair</keyword>
<comment type="similarity">
    <text evidence="2 9">Belongs to the RecN family.</text>
</comment>
<evidence type="ECO:0000256" key="1">
    <source>
        <dbReference type="ARBA" id="ARBA00003618"/>
    </source>
</evidence>
<evidence type="ECO:0000256" key="5">
    <source>
        <dbReference type="ARBA" id="ARBA00022763"/>
    </source>
</evidence>
<dbReference type="SUPFAM" id="SSF52540">
    <property type="entry name" value="P-loop containing nucleoside triphosphate hydrolases"/>
    <property type="match status" value="2"/>
</dbReference>
<evidence type="ECO:0000256" key="4">
    <source>
        <dbReference type="ARBA" id="ARBA00022741"/>
    </source>
</evidence>
<sequence>MDDMYELGGSPAVLRELSVQNLALIEDVHVELGAGYCAWTGETGAGKSLLLTALGLVLGGKASADLVRAGRTEARAAAVFEVKEPALRSEIEAILGGPLDDEQLILTRRILAQGRGSAQANGLPVTVATLQALGERLIDIHGQHEGRALLDPDRQRSLLDAHGGLGPQLEDYRRCREAHDELRRKRLGLIQAAQDRQRQRALLEFERDELAALDPCPGEFGELSRDAQRLGNAEHLRAAATEGYALLYEADRSAQELLERVARRLEPLASSVVEIADATANLSRLADETREVAYALRNLTRSWDDDPARLEGVETRLAHYRRLASRFHCEADDLAPRRAEIEEQLAVIDQDDADLLGFDLPLAQAWEGLTQAALILSLARRKTCKAFGKAIQVRLKTLGLASARLTVEVVTQPLGDDPTVPAPGEAGIDRVEMVFAANPGEEGRPLRKVASGGELSRVTLAVKTVLAGADRVPTLIFDEIDTGVGGRLGAILGKNLAELAEHHQVICVTHLPQMASFARLQWVIRKQVDRGRTRTTITPLDDSDRVDELAAMLRGDSAAEGTRQEALSMLLEAQAAR</sequence>
<dbReference type="InterPro" id="IPR003395">
    <property type="entry name" value="RecF/RecN/SMC_N"/>
</dbReference>
<evidence type="ECO:0000313" key="11">
    <source>
        <dbReference type="EMBL" id="XBH04757.1"/>
    </source>
</evidence>
<dbReference type="GO" id="GO:0043590">
    <property type="term" value="C:bacterial nucleoid"/>
    <property type="evidence" value="ECO:0007669"/>
    <property type="project" value="TreeGrafter"/>
</dbReference>
<accession>A0AAU7CIM2</accession>
<dbReference type="EMBL" id="CP155447">
    <property type="protein sequence ID" value="XBH04757.1"/>
    <property type="molecule type" value="Genomic_DNA"/>
</dbReference>
<dbReference type="PANTHER" id="PTHR11059">
    <property type="entry name" value="DNA REPAIR PROTEIN RECN"/>
    <property type="match status" value="1"/>
</dbReference>
<dbReference type="RefSeq" id="WP_406697551.1">
    <property type="nucleotide sequence ID" value="NZ_CP155447.1"/>
</dbReference>
<dbReference type="GO" id="GO:0005524">
    <property type="term" value="F:ATP binding"/>
    <property type="evidence" value="ECO:0007669"/>
    <property type="project" value="UniProtKB-KW"/>
</dbReference>
<evidence type="ECO:0000256" key="8">
    <source>
        <dbReference type="ARBA" id="ARBA00033408"/>
    </source>
</evidence>
<evidence type="ECO:0000256" key="9">
    <source>
        <dbReference type="PIRNR" id="PIRNR003128"/>
    </source>
</evidence>
<dbReference type="GO" id="GO:0006310">
    <property type="term" value="P:DNA recombination"/>
    <property type="evidence" value="ECO:0007669"/>
    <property type="project" value="InterPro"/>
</dbReference>
<protein>
    <recommendedName>
        <fullName evidence="3 9">DNA repair protein RecN</fullName>
    </recommendedName>
    <alternativeName>
        <fullName evidence="8 9">Recombination protein N</fullName>
    </alternativeName>
</protein>